<dbReference type="InterPro" id="IPR000120">
    <property type="entry name" value="Amidase"/>
</dbReference>
<dbReference type="GO" id="GO:0003824">
    <property type="term" value="F:catalytic activity"/>
    <property type="evidence" value="ECO:0007669"/>
    <property type="project" value="InterPro"/>
</dbReference>
<comment type="similarity">
    <text evidence="1">Belongs to the amidase family.</text>
</comment>
<evidence type="ECO:0000313" key="3">
    <source>
        <dbReference type="EMBL" id="MCP1337159.1"/>
    </source>
</evidence>
<dbReference type="InterPro" id="IPR036928">
    <property type="entry name" value="AS_sf"/>
</dbReference>
<protein>
    <submittedName>
        <fullName evidence="3">Amidase family protein</fullName>
    </submittedName>
</protein>
<proteinExistence type="inferred from homology"/>
<evidence type="ECO:0000256" key="1">
    <source>
        <dbReference type="ARBA" id="ARBA00009199"/>
    </source>
</evidence>
<comment type="caution">
    <text evidence="3">The sequence shown here is derived from an EMBL/GenBank/DDBJ whole genome shotgun (WGS) entry which is preliminary data.</text>
</comment>
<sequence>MPNRFNDSSVPGALDKGAIEIARGVREGSLNPIEVISEVRRRISSLDPHIAAFCVVDTEGAYAAAEALSVRRRRGELLGPLAGVPVAVKDTVMVRGLPAVQGSPIYRDFVPEEDDIVVERLRAAGAIIVGKTNVPELAYAGVGHNPVFPTTRNPWNLDRTSGGSSAGSAAAVAAGMVPLAVGSDGGGSIRIPAALCGLFGMKPSFGRVPLYPGCRDERFPGISSWETIEHIGPITRSVADGALMLSVMAGPDDRDRHSIPDEGLNWQDAARTRTLAGKKIAYSENWGFLPVDDDVRRLFRSAVAQLADRLGCHVEEASPGFRDMQNAFWGLVALDTDLRGFRRVCAEHRDEMSPHLVAFLERDWTAEDLTDAVRARKEIANCMWRFMRRFDLLVTPTSLVPAFGLGIRGPEEINGVPVPPIKWTGMTFPFNMTGQPAATVPIGCTPEGLPVGLQIVGRHLADLEVVAAAASIEGVMEFSSALPPPVKKILESEQRS</sequence>
<dbReference type="EMBL" id="JAMZFT010000002">
    <property type="protein sequence ID" value="MCP1337159.1"/>
    <property type="molecule type" value="Genomic_DNA"/>
</dbReference>
<evidence type="ECO:0000313" key="4">
    <source>
        <dbReference type="Proteomes" id="UP001055804"/>
    </source>
</evidence>
<gene>
    <name evidence="3" type="ORF">NJQ99_12105</name>
</gene>
<evidence type="ECO:0000259" key="2">
    <source>
        <dbReference type="Pfam" id="PF01425"/>
    </source>
</evidence>
<dbReference type="RefSeq" id="WP_269333090.1">
    <property type="nucleotide sequence ID" value="NZ_JAMZFT010000002.1"/>
</dbReference>
<dbReference type="Proteomes" id="UP001055804">
    <property type="component" value="Unassembled WGS sequence"/>
</dbReference>
<name>A0A9J6PKP8_9PROT</name>
<organism evidence="3 4">
    <name type="scientific">Futiania mangrovi</name>
    <dbReference type="NCBI Taxonomy" id="2959716"/>
    <lineage>
        <taxon>Bacteria</taxon>
        <taxon>Pseudomonadati</taxon>
        <taxon>Pseudomonadota</taxon>
        <taxon>Alphaproteobacteria</taxon>
        <taxon>Futianiales</taxon>
        <taxon>Futianiaceae</taxon>
        <taxon>Futiania</taxon>
    </lineage>
</organism>
<feature type="domain" description="Amidase" evidence="2">
    <location>
        <begin position="34"/>
        <end position="465"/>
    </location>
</feature>
<accession>A0A9J6PKP8</accession>
<dbReference type="InterPro" id="IPR023631">
    <property type="entry name" value="Amidase_dom"/>
</dbReference>
<dbReference type="SUPFAM" id="SSF75304">
    <property type="entry name" value="Amidase signature (AS) enzymes"/>
    <property type="match status" value="1"/>
</dbReference>
<dbReference type="PANTHER" id="PTHR11895">
    <property type="entry name" value="TRANSAMIDASE"/>
    <property type="match status" value="1"/>
</dbReference>
<dbReference type="PANTHER" id="PTHR11895:SF7">
    <property type="entry name" value="GLUTAMYL-TRNA(GLN) AMIDOTRANSFERASE SUBUNIT A, MITOCHONDRIAL"/>
    <property type="match status" value="1"/>
</dbReference>
<dbReference type="Pfam" id="PF01425">
    <property type="entry name" value="Amidase"/>
    <property type="match status" value="1"/>
</dbReference>
<dbReference type="Gene3D" id="3.90.1300.10">
    <property type="entry name" value="Amidase signature (AS) domain"/>
    <property type="match status" value="1"/>
</dbReference>
<reference evidence="3" key="1">
    <citation type="submission" date="2022-06" db="EMBL/GenBank/DDBJ databases">
        <title>Isolation and Genomics of Futiania mangrovii gen. nov., sp. nov., a Rare and Metabolically-versatile member in the Class Alphaproteobacteria.</title>
        <authorList>
            <person name="Liu L."/>
            <person name="Huang W.-C."/>
            <person name="Pan J."/>
            <person name="Li J."/>
            <person name="Huang Y."/>
            <person name="Du H."/>
            <person name="Liu Y."/>
            <person name="Li M."/>
        </authorList>
    </citation>
    <scope>NUCLEOTIDE SEQUENCE</scope>
    <source>
        <strain evidence="3">FT118</strain>
    </source>
</reference>
<keyword evidence="4" id="KW-1185">Reference proteome</keyword>
<dbReference type="AlphaFoldDB" id="A0A9J6PKP8"/>
<dbReference type="PIRSF" id="PIRSF001221">
    <property type="entry name" value="Amidase_fungi"/>
    <property type="match status" value="1"/>
</dbReference>